<feature type="compositionally biased region" description="Polar residues" evidence="1">
    <location>
        <begin position="95"/>
        <end position="106"/>
    </location>
</feature>
<proteinExistence type="predicted"/>
<protein>
    <submittedName>
        <fullName evidence="2">Uncharacterized protein</fullName>
    </submittedName>
</protein>
<organism evidence="2 3">
    <name type="scientific">Dothistroma septosporum (strain NZE10 / CBS 128990)</name>
    <name type="common">Red band needle blight fungus</name>
    <name type="synonym">Mycosphaerella pini</name>
    <dbReference type="NCBI Taxonomy" id="675120"/>
    <lineage>
        <taxon>Eukaryota</taxon>
        <taxon>Fungi</taxon>
        <taxon>Dikarya</taxon>
        <taxon>Ascomycota</taxon>
        <taxon>Pezizomycotina</taxon>
        <taxon>Dothideomycetes</taxon>
        <taxon>Dothideomycetidae</taxon>
        <taxon>Mycosphaerellales</taxon>
        <taxon>Mycosphaerellaceae</taxon>
        <taxon>Dothistroma</taxon>
    </lineage>
</organism>
<feature type="compositionally biased region" description="Low complexity" evidence="1">
    <location>
        <begin position="71"/>
        <end position="85"/>
    </location>
</feature>
<dbReference type="OMA" id="EPANPHM"/>
<evidence type="ECO:0000256" key="1">
    <source>
        <dbReference type="SAM" id="MobiDB-lite"/>
    </source>
</evidence>
<dbReference type="OrthoDB" id="4828117at2759"/>
<gene>
    <name evidence="2" type="ORF">DOTSEDRAFT_72589</name>
</gene>
<keyword evidence="3" id="KW-1185">Reference proteome</keyword>
<feature type="compositionally biased region" description="Basic and acidic residues" evidence="1">
    <location>
        <begin position="58"/>
        <end position="69"/>
    </location>
</feature>
<dbReference type="eggNOG" id="ENOG502SZEC">
    <property type="taxonomic scope" value="Eukaryota"/>
</dbReference>
<dbReference type="STRING" id="675120.M2YMN5"/>
<sequence>MAKGTLDWSSPETWQRVVAAIMATGVKVDLKQTATYFGTTYDTLENRFRKLKKEAATLKEEIDKGERSEISTPSRTKSTPSTPRNPKTPKKDLLTTVSNGKITKSTPMPKKDSIKQENVEDGLSFGMGGLTDGNDISFTQDVGFNYVNSLGDDHLEFV</sequence>
<feature type="region of interest" description="Disordered" evidence="1">
    <location>
        <begin position="58"/>
        <end position="115"/>
    </location>
</feature>
<dbReference type="EMBL" id="KB446540">
    <property type="protein sequence ID" value="EME43241.1"/>
    <property type="molecule type" value="Genomic_DNA"/>
</dbReference>
<accession>M2YMN5</accession>
<dbReference type="HOGENOM" id="CLU_140450_0_0_1"/>
<reference evidence="3" key="1">
    <citation type="journal article" date="2012" name="PLoS Genet.">
        <title>The genomes of the fungal plant pathogens Cladosporium fulvum and Dothistroma septosporum reveal adaptation to different hosts and lifestyles but also signatures of common ancestry.</title>
        <authorList>
            <person name="de Wit P.J.G.M."/>
            <person name="van der Burgt A."/>
            <person name="Oekmen B."/>
            <person name="Stergiopoulos I."/>
            <person name="Abd-Elsalam K.A."/>
            <person name="Aerts A.L."/>
            <person name="Bahkali A.H."/>
            <person name="Beenen H.G."/>
            <person name="Chettri P."/>
            <person name="Cox M.P."/>
            <person name="Datema E."/>
            <person name="de Vries R.P."/>
            <person name="Dhillon B."/>
            <person name="Ganley A.R."/>
            <person name="Griffiths S.A."/>
            <person name="Guo Y."/>
            <person name="Hamelin R.C."/>
            <person name="Henrissat B."/>
            <person name="Kabir M.S."/>
            <person name="Jashni M.K."/>
            <person name="Kema G."/>
            <person name="Klaubauf S."/>
            <person name="Lapidus A."/>
            <person name="Levasseur A."/>
            <person name="Lindquist E."/>
            <person name="Mehrabi R."/>
            <person name="Ohm R.A."/>
            <person name="Owen T.J."/>
            <person name="Salamov A."/>
            <person name="Schwelm A."/>
            <person name="Schijlen E."/>
            <person name="Sun H."/>
            <person name="van den Burg H.A."/>
            <person name="van Ham R.C.H.J."/>
            <person name="Zhang S."/>
            <person name="Goodwin S.B."/>
            <person name="Grigoriev I.V."/>
            <person name="Collemare J."/>
            <person name="Bradshaw R.E."/>
        </authorList>
    </citation>
    <scope>NUCLEOTIDE SEQUENCE [LARGE SCALE GENOMIC DNA]</scope>
    <source>
        <strain evidence="3">NZE10 / CBS 128990</strain>
    </source>
</reference>
<evidence type="ECO:0000313" key="2">
    <source>
        <dbReference type="EMBL" id="EME43241.1"/>
    </source>
</evidence>
<reference evidence="2 3" key="2">
    <citation type="journal article" date="2012" name="PLoS Pathog.">
        <title>Diverse lifestyles and strategies of plant pathogenesis encoded in the genomes of eighteen Dothideomycetes fungi.</title>
        <authorList>
            <person name="Ohm R.A."/>
            <person name="Feau N."/>
            <person name="Henrissat B."/>
            <person name="Schoch C.L."/>
            <person name="Horwitz B.A."/>
            <person name="Barry K.W."/>
            <person name="Condon B.J."/>
            <person name="Copeland A.C."/>
            <person name="Dhillon B."/>
            <person name="Glaser F."/>
            <person name="Hesse C.N."/>
            <person name="Kosti I."/>
            <person name="LaButti K."/>
            <person name="Lindquist E.A."/>
            <person name="Lucas S."/>
            <person name="Salamov A.A."/>
            <person name="Bradshaw R.E."/>
            <person name="Ciuffetti L."/>
            <person name="Hamelin R.C."/>
            <person name="Kema G.H.J."/>
            <person name="Lawrence C."/>
            <person name="Scott J.A."/>
            <person name="Spatafora J.W."/>
            <person name="Turgeon B.G."/>
            <person name="de Wit P.J.G.M."/>
            <person name="Zhong S."/>
            <person name="Goodwin S.B."/>
            <person name="Grigoriev I.V."/>
        </authorList>
    </citation>
    <scope>NUCLEOTIDE SEQUENCE [LARGE SCALE GENOMIC DNA]</scope>
    <source>
        <strain evidence="3">NZE10 / CBS 128990</strain>
    </source>
</reference>
<dbReference type="Proteomes" id="UP000016933">
    <property type="component" value="Unassembled WGS sequence"/>
</dbReference>
<dbReference type="AlphaFoldDB" id="M2YMN5"/>
<evidence type="ECO:0000313" key="3">
    <source>
        <dbReference type="Proteomes" id="UP000016933"/>
    </source>
</evidence>
<name>M2YMN5_DOTSN</name>